<accession>A0ABU3KC25</accession>
<comment type="caution">
    <text evidence="1">The sequence shown here is derived from an EMBL/GenBank/DDBJ whole genome shotgun (WGS) entry which is preliminary data.</text>
</comment>
<dbReference type="EMBL" id="JAQOUE010000002">
    <property type="protein sequence ID" value="MDT7043779.1"/>
    <property type="molecule type" value="Genomic_DNA"/>
</dbReference>
<sequence length="183" mass="21527">MNRHLFLSFIMLGFIEQKPIFDSSISHANPLENRQFLAAQEVQPDLLPTTPEPTLDQGNLVSISEVLWHPRDYHQMIIRLRGIVTRLELHLDDTRHFIDFVFFLAEGEQRLLVFGRHDRTKGDIQLTSDRMVEVQGLFWQERFANGHRFENNLEAQDIRFYPPLLPDQARAPNTHLRLAIIYK</sequence>
<dbReference type="RefSeq" id="WP_313834372.1">
    <property type="nucleotide sequence ID" value="NZ_JAQOUE010000002.1"/>
</dbReference>
<proteinExistence type="predicted"/>
<gene>
    <name evidence="1" type="ORF">PPG34_15600</name>
</gene>
<name>A0ABU3KC25_9BACT</name>
<reference evidence="1 2" key="1">
    <citation type="journal article" date="2023" name="ISME J.">
        <title>Cultivation and genomic characterization of novel and ubiquitous marine nitrite-oxidizing bacteria from the Nitrospirales.</title>
        <authorList>
            <person name="Mueller A.J."/>
            <person name="Daebeler A."/>
            <person name="Herbold C.W."/>
            <person name="Kirkegaard R.H."/>
            <person name="Daims H."/>
        </authorList>
    </citation>
    <scope>NUCLEOTIDE SEQUENCE [LARGE SCALE GENOMIC DNA]</scope>
    <source>
        <strain evidence="1 2">EB</strain>
    </source>
</reference>
<protein>
    <submittedName>
        <fullName evidence="1">Uncharacterized protein</fullName>
    </submittedName>
</protein>
<keyword evidence="2" id="KW-1185">Reference proteome</keyword>
<evidence type="ECO:0000313" key="1">
    <source>
        <dbReference type="EMBL" id="MDT7043779.1"/>
    </source>
</evidence>
<dbReference type="Proteomes" id="UP001250932">
    <property type="component" value="Unassembled WGS sequence"/>
</dbReference>
<evidence type="ECO:0000313" key="2">
    <source>
        <dbReference type="Proteomes" id="UP001250932"/>
    </source>
</evidence>
<organism evidence="1 2">
    <name type="scientific">Candidatus Nitronereus thalassa</name>
    <dbReference type="NCBI Taxonomy" id="3020898"/>
    <lineage>
        <taxon>Bacteria</taxon>
        <taxon>Pseudomonadati</taxon>
        <taxon>Nitrospirota</taxon>
        <taxon>Nitrospiria</taxon>
        <taxon>Nitrospirales</taxon>
        <taxon>Nitrospiraceae</taxon>
        <taxon>Candidatus Nitronereus</taxon>
    </lineage>
</organism>